<dbReference type="PANTHER" id="PTHR30244">
    <property type="entry name" value="TRANSAMINASE"/>
    <property type="match status" value="1"/>
</dbReference>
<dbReference type="Pfam" id="PF01041">
    <property type="entry name" value="DegT_DnrJ_EryC1"/>
    <property type="match status" value="1"/>
</dbReference>
<dbReference type="OrthoDB" id="416253at2759"/>
<keyword evidence="2" id="KW-1185">Reference proteome</keyword>
<dbReference type="Gene3D" id="3.90.1150.10">
    <property type="entry name" value="Aspartate Aminotransferase, domain 1"/>
    <property type="match status" value="1"/>
</dbReference>
<reference evidence="1 2" key="1">
    <citation type="submission" date="2017-12" db="EMBL/GenBank/DDBJ databases">
        <title>Sequencing, de novo assembly and annotation of complete genome of a new Thraustochytrid species, strain FCC1311.</title>
        <authorList>
            <person name="Sedici K."/>
            <person name="Godart F."/>
            <person name="Aiese Cigliano R."/>
            <person name="Sanseverino W."/>
            <person name="Barakat M."/>
            <person name="Ortet P."/>
            <person name="Marechal E."/>
            <person name="Cagnac O."/>
            <person name="Amato A."/>
        </authorList>
    </citation>
    <scope>NUCLEOTIDE SEQUENCE [LARGE SCALE GENOMIC DNA]</scope>
</reference>
<dbReference type="InterPro" id="IPR015422">
    <property type="entry name" value="PyrdxlP-dep_Trfase_small"/>
</dbReference>
<comment type="caution">
    <text evidence="1">The sequence shown here is derived from an EMBL/GenBank/DDBJ whole genome shotgun (WGS) entry which is preliminary data.</text>
</comment>
<evidence type="ECO:0000313" key="1">
    <source>
        <dbReference type="EMBL" id="GBG34848.1"/>
    </source>
</evidence>
<dbReference type="GO" id="GO:0000271">
    <property type="term" value="P:polysaccharide biosynthetic process"/>
    <property type="evidence" value="ECO:0007669"/>
    <property type="project" value="TreeGrafter"/>
</dbReference>
<proteinExistence type="predicted"/>
<accession>A0A2R5GYF9</accession>
<gene>
    <name evidence="1" type="ORF">FCC1311_110702</name>
</gene>
<keyword evidence="1" id="KW-0808">Transferase</keyword>
<organism evidence="1 2">
    <name type="scientific">Hondaea fermentalgiana</name>
    <dbReference type="NCBI Taxonomy" id="2315210"/>
    <lineage>
        <taxon>Eukaryota</taxon>
        <taxon>Sar</taxon>
        <taxon>Stramenopiles</taxon>
        <taxon>Bigyra</taxon>
        <taxon>Labyrinthulomycetes</taxon>
        <taxon>Thraustochytrida</taxon>
        <taxon>Thraustochytriidae</taxon>
        <taxon>Hondaea</taxon>
    </lineage>
</organism>
<dbReference type="InterPro" id="IPR015421">
    <property type="entry name" value="PyrdxlP-dep_Trfase_major"/>
</dbReference>
<dbReference type="GO" id="GO:0030170">
    <property type="term" value="F:pyridoxal phosphate binding"/>
    <property type="evidence" value="ECO:0007669"/>
    <property type="project" value="TreeGrafter"/>
</dbReference>
<dbReference type="Gene3D" id="3.40.640.10">
    <property type="entry name" value="Type I PLP-dependent aspartate aminotransferase-like (Major domain)"/>
    <property type="match status" value="1"/>
</dbReference>
<dbReference type="AlphaFoldDB" id="A0A2R5GYF9"/>
<protein>
    <submittedName>
        <fullName evidence="1">UDP-4-amino-4-deoxy-L-arabinose--oxoglutarate aminotransferase</fullName>
    </submittedName>
</protein>
<name>A0A2R5GYF9_9STRA</name>
<dbReference type="InParanoid" id="A0A2R5GYF9"/>
<dbReference type="SUPFAM" id="SSF53383">
    <property type="entry name" value="PLP-dependent transferases"/>
    <property type="match status" value="1"/>
</dbReference>
<keyword evidence="1" id="KW-0032">Aminotransferase</keyword>
<dbReference type="EMBL" id="BEYU01000221">
    <property type="protein sequence ID" value="GBG34848.1"/>
    <property type="molecule type" value="Genomic_DNA"/>
</dbReference>
<dbReference type="GO" id="GO:0008483">
    <property type="term" value="F:transaminase activity"/>
    <property type="evidence" value="ECO:0007669"/>
    <property type="project" value="UniProtKB-KW"/>
</dbReference>
<dbReference type="Proteomes" id="UP000241890">
    <property type="component" value="Unassembled WGS sequence"/>
</dbReference>
<evidence type="ECO:0000313" key="2">
    <source>
        <dbReference type="Proteomes" id="UP000241890"/>
    </source>
</evidence>
<dbReference type="InterPro" id="IPR015424">
    <property type="entry name" value="PyrdxlP-dep_Trfase"/>
</dbReference>
<dbReference type="PANTHER" id="PTHR30244:SF34">
    <property type="entry name" value="DTDP-4-AMINO-4,6-DIDEOXYGALACTOSE TRANSAMINASE"/>
    <property type="match status" value="1"/>
</dbReference>
<dbReference type="InterPro" id="IPR000653">
    <property type="entry name" value="DegT/StrS_aminotransferase"/>
</dbReference>
<sequence>MASSGVAPRVEPVMRLDVSAADLTYGLQSCVLTREAERATVEQALEDEWAPDALVALSVRTGFDALLTALQLPRGAEVLVSAITIPDMIKIIEAHGLRPIAVDIDFDTLAPCQDLLEKACTPHSRMLLVSHIFGAICNLDAAAEWAARHRLFFVDDCAEVYCGPDFRGHPRADASFFSFGSIKTETALGGALLRVADAKVRTKVRDLLTHYAVQPLSVFRKRILKYLAYQALCTSPAAYAKFVRAVRATHRDHLDVMLANSRGFAGMDLFRGIRLRPPVALLKLLLRRLQTFDPVRLERRRKRCGDLARLLASVPGIRVPGLRAEKHLYWLFPVCIDYADPVQVARFMLAHGFDATTATTSLMCVDDVVTERPLAYEAVFEASRSTAAPLMRKILYLPISADTSKAKVSELATVLQQALAPPASPLQSNL</sequence>